<dbReference type="EMBL" id="CAUYUJ010014002">
    <property type="protein sequence ID" value="CAK0837056.1"/>
    <property type="molecule type" value="Genomic_DNA"/>
</dbReference>
<feature type="compositionally biased region" description="Basic and acidic residues" evidence="1">
    <location>
        <begin position="1"/>
        <end position="11"/>
    </location>
</feature>
<feature type="non-terminal residue" evidence="3">
    <location>
        <position position="1"/>
    </location>
</feature>
<feature type="compositionally biased region" description="Gly residues" evidence="1">
    <location>
        <begin position="187"/>
        <end position="198"/>
    </location>
</feature>
<gene>
    <name evidence="3" type="ORF">PCOR1329_LOCUS33351</name>
</gene>
<dbReference type="SUPFAM" id="SSF82199">
    <property type="entry name" value="SET domain"/>
    <property type="match status" value="1"/>
</dbReference>
<dbReference type="InterPro" id="IPR046341">
    <property type="entry name" value="SET_dom_sf"/>
</dbReference>
<feature type="region of interest" description="Disordered" evidence="1">
    <location>
        <begin position="170"/>
        <end position="200"/>
    </location>
</feature>
<feature type="compositionally biased region" description="Basic residues" evidence="1">
    <location>
        <begin position="12"/>
        <end position="23"/>
    </location>
</feature>
<evidence type="ECO:0000313" key="4">
    <source>
        <dbReference type="Proteomes" id="UP001189429"/>
    </source>
</evidence>
<protein>
    <recommendedName>
        <fullName evidence="2">SET domain-containing protein</fullName>
    </recommendedName>
</protein>
<proteinExistence type="predicted"/>
<sequence length="352" mass="38901">SEAPREPGESPRRRRAPRQRPRRGGPAGWLHGNSERYHVGSVVYIHGVPDSYDIFDEPCVVQGYDAQRGMFTVRMLHPRFKGQLGRVSDEHLRFGYCVLPSSITAADGFERTVRCVDSQDERGRGLEVRLPIREGDVVFEEAPFLLAADDTSEMCRAHFFMMGNARRRQHHAAGHGGVRGPRRGRRAPGGGARAGGGGRRGDLQGLEGAMSDPECLQRIALDPGYSTRQVASITSTLLRWETNRHYLRAGPNAAYGLFRWLARVNHSCQPSVEARCQWSPLSPGSLVQGDGRCVVRALRDLAPGEALSDNYATPELLTKGVSERREHLLQHHGFLCRCPRCVEESCEGGGAS</sequence>
<evidence type="ECO:0000313" key="3">
    <source>
        <dbReference type="EMBL" id="CAK0837056.1"/>
    </source>
</evidence>
<feature type="domain" description="SET" evidence="2">
    <location>
        <begin position="111"/>
        <end position="312"/>
    </location>
</feature>
<evidence type="ECO:0000259" key="2">
    <source>
        <dbReference type="PROSITE" id="PS50280"/>
    </source>
</evidence>
<keyword evidence="4" id="KW-1185">Reference proteome</keyword>
<dbReference type="InterPro" id="IPR001214">
    <property type="entry name" value="SET_dom"/>
</dbReference>
<dbReference type="PROSITE" id="PS50280">
    <property type="entry name" value="SET"/>
    <property type="match status" value="1"/>
</dbReference>
<organism evidence="3 4">
    <name type="scientific">Prorocentrum cordatum</name>
    <dbReference type="NCBI Taxonomy" id="2364126"/>
    <lineage>
        <taxon>Eukaryota</taxon>
        <taxon>Sar</taxon>
        <taxon>Alveolata</taxon>
        <taxon>Dinophyceae</taxon>
        <taxon>Prorocentrales</taxon>
        <taxon>Prorocentraceae</taxon>
        <taxon>Prorocentrum</taxon>
    </lineage>
</organism>
<dbReference type="Pfam" id="PF00856">
    <property type="entry name" value="SET"/>
    <property type="match status" value="1"/>
</dbReference>
<feature type="region of interest" description="Disordered" evidence="1">
    <location>
        <begin position="1"/>
        <end position="31"/>
    </location>
</feature>
<dbReference type="Gene3D" id="2.170.270.10">
    <property type="entry name" value="SET domain"/>
    <property type="match status" value="1"/>
</dbReference>
<comment type="caution">
    <text evidence="3">The sequence shown here is derived from an EMBL/GenBank/DDBJ whole genome shotgun (WGS) entry which is preliminary data.</text>
</comment>
<dbReference type="InterPro" id="IPR050869">
    <property type="entry name" value="H3K4_H4K5_MeTrfase"/>
</dbReference>
<name>A0ABN9SWW0_9DINO</name>
<dbReference type="PANTHER" id="PTHR12197">
    <property type="entry name" value="HISTONE-LYSINE N-METHYLTRANSFERASE SMYD"/>
    <property type="match status" value="1"/>
</dbReference>
<dbReference type="CDD" id="cd20071">
    <property type="entry name" value="SET_SMYD"/>
    <property type="match status" value="1"/>
</dbReference>
<dbReference type="Proteomes" id="UP001189429">
    <property type="component" value="Unassembled WGS sequence"/>
</dbReference>
<reference evidence="3" key="1">
    <citation type="submission" date="2023-10" db="EMBL/GenBank/DDBJ databases">
        <authorList>
            <person name="Chen Y."/>
            <person name="Shah S."/>
            <person name="Dougan E. K."/>
            <person name="Thang M."/>
            <person name="Chan C."/>
        </authorList>
    </citation>
    <scope>NUCLEOTIDE SEQUENCE [LARGE SCALE GENOMIC DNA]</scope>
</reference>
<accession>A0ABN9SWW0</accession>
<evidence type="ECO:0000256" key="1">
    <source>
        <dbReference type="SAM" id="MobiDB-lite"/>
    </source>
</evidence>